<feature type="chain" id="PRO_5017358650" evidence="1">
    <location>
        <begin position="21"/>
        <end position="199"/>
    </location>
</feature>
<comment type="caution">
    <text evidence="2">The sequence shown here is derived from an EMBL/GenBank/DDBJ whole genome shotgun (WGS) entry which is preliminary data.</text>
</comment>
<proteinExistence type="predicted"/>
<evidence type="ECO:0000256" key="1">
    <source>
        <dbReference type="SAM" id="SignalP"/>
    </source>
</evidence>
<dbReference type="OrthoDB" id="7877343at2"/>
<protein>
    <submittedName>
        <fullName evidence="2">Cation transport ATPase</fullName>
    </submittedName>
</protein>
<name>A0A398BSB8_9RHOB</name>
<feature type="signal peptide" evidence="1">
    <location>
        <begin position="1"/>
        <end position="20"/>
    </location>
</feature>
<keyword evidence="3" id="KW-1185">Reference proteome</keyword>
<dbReference type="AlphaFoldDB" id="A0A398BSB8"/>
<organism evidence="2 3">
    <name type="scientific">Gemmobacter lutimaris</name>
    <dbReference type="NCBI Taxonomy" id="2306023"/>
    <lineage>
        <taxon>Bacteria</taxon>
        <taxon>Pseudomonadati</taxon>
        <taxon>Pseudomonadota</taxon>
        <taxon>Alphaproteobacteria</taxon>
        <taxon>Rhodobacterales</taxon>
        <taxon>Paracoccaceae</taxon>
        <taxon>Gemmobacter</taxon>
    </lineage>
</organism>
<reference evidence="2 3" key="1">
    <citation type="submission" date="2018-09" db="EMBL/GenBank/DDBJ databases">
        <title>Gemmobacter lutimaris sp. nov., a marine bacterium isolated from tidal flat.</title>
        <authorList>
            <person name="Lee D.W."/>
            <person name="Yoo Y."/>
            <person name="Kim J.-J."/>
            <person name="Kim B.S."/>
        </authorList>
    </citation>
    <scope>NUCLEOTIDE SEQUENCE [LARGE SCALE GENOMIC DNA]</scope>
    <source>
        <strain evidence="2 3">YJ-T1-11</strain>
    </source>
</reference>
<sequence length="199" mass="20149">MLALAALLLSGCVLPAGGPAADYHRRPVTPGKVVVAAPSGYCIEPASVVERADTALVLLGRCAGAETRGPAVLTASVGAAGSASGLDIVSGGQELAAFFRSERGRAALSRRGRAGDVTLHQAVGIPGAFLLRFDDKGAKAAAMQPESWRAILTLRGRLVSLSVSGIAGQPGLGRTESRALLEAFVTAVRRANPGAAVTQ</sequence>
<dbReference type="Proteomes" id="UP000266649">
    <property type="component" value="Unassembled WGS sequence"/>
</dbReference>
<dbReference type="EMBL" id="QXXQ01000002">
    <property type="protein sequence ID" value="RID93322.1"/>
    <property type="molecule type" value="Genomic_DNA"/>
</dbReference>
<evidence type="ECO:0000313" key="3">
    <source>
        <dbReference type="Proteomes" id="UP000266649"/>
    </source>
</evidence>
<accession>A0A398BSB8</accession>
<evidence type="ECO:0000313" key="2">
    <source>
        <dbReference type="EMBL" id="RID93322.1"/>
    </source>
</evidence>
<gene>
    <name evidence="2" type="ORF">D2N39_05025</name>
</gene>
<keyword evidence="1" id="KW-0732">Signal</keyword>